<dbReference type="EMBL" id="NGFP01000031">
    <property type="protein sequence ID" value="OUC97779.1"/>
    <property type="molecule type" value="Genomic_DNA"/>
</dbReference>
<keyword evidence="3" id="KW-1185">Reference proteome</keyword>
<comment type="caution">
    <text evidence="2">The sequence shown here is derived from an EMBL/GenBank/DDBJ whole genome shotgun (WGS) entry which is preliminary data.</text>
</comment>
<evidence type="ECO:0000313" key="2">
    <source>
        <dbReference type="EMBL" id="OUC97779.1"/>
    </source>
</evidence>
<gene>
    <name evidence="2" type="ORF">CA984_09650</name>
</gene>
<evidence type="ECO:0000256" key="1">
    <source>
        <dbReference type="SAM" id="SignalP"/>
    </source>
</evidence>
<reference evidence="2 3" key="1">
    <citation type="submission" date="2017-05" db="EMBL/GenBank/DDBJ databases">
        <title>Biotechnological potential of actinobacteria isolated from South African environments.</title>
        <authorList>
            <person name="Le Roes-Hill M."/>
            <person name="Prins A."/>
            <person name="Durrell K.A."/>
        </authorList>
    </citation>
    <scope>NUCLEOTIDE SEQUENCE [LARGE SCALE GENOMIC DNA]</scope>
    <source>
        <strain evidence="2">M26</strain>
    </source>
</reference>
<sequence length="136" mass="14214">MITRRISAIALTAVCAAVPLTTFSASAAQADTSSTAAAFGSVKCVPIGDNELCARGITGSPGGYNVAYYKNAGSTITARFRLMCINGFTKDDNGPFSISPGQVKSFVFAVGNQGSCRVRMQDITNGGYYYSPYVVP</sequence>
<dbReference type="RefSeq" id="WP_086570415.1">
    <property type="nucleotide sequence ID" value="NZ_NGFP01000031.1"/>
</dbReference>
<feature type="chain" id="PRO_5038623992" description="Secreted protein" evidence="1">
    <location>
        <begin position="28"/>
        <end position="136"/>
    </location>
</feature>
<organism evidence="2 3">
    <name type="scientific">Streptosporangium minutum</name>
    <dbReference type="NCBI Taxonomy" id="569862"/>
    <lineage>
        <taxon>Bacteria</taxon>
        <taxon>Bacillati</taxon>
        <taxon>Actinomycetota</taxon>
        <taxon>Actinomycetes</taxon>
        <taxon>Streptosporangiales</taxon>
        <taxon>Streptosporangiaceae</taxon>
        <taxon>Streptosporangium</taxon>
    </lineage>
</organism>
<keyword evidence="1" id="KW-0732">Signal</keyword>
<accession>A0A243RSB2</accession>
<proteinExistence type="predicted"/>
<evidence type="ECO:0000313" key="3">
    <source>
        <dbReference type="Proteomes" id="UP000194761"/>
    </source>
</evidence>
<dbReference type="AlphaFoldDB" id="A0A243RSB2"/>
<protein>
    <recommendedName>
        <fullName evidence="4">Secreted protein</fullName>
    </recommendedName>
</protein>
<dbReference type="Proteomes" id="UP000194761">
    <property type="component" value="Unassembled WGS sequence"/>
</dbReference>
<name>A0A243RSB2_9ACTN</name>
<feature type="signal peptide" evidence="1">
    <location>
        <begin position="1"/>
        <end position="27"/>
    </location>
</feature>
<evidence type="ECO:0008006" key="4">
    <source>
        <dbReference type="Google" id="ProtNLM"/>
    </source>
</evidence>